<evidence type="ECO:0000256" key="1">
    <source>
        <dbReference type="SAM" id="MobiDB-lite"/>
    </source>
</evidence>
<evidence type="ECO:0008006" key="5">
    <source>
        <dbReference type="Google" id="ProtNLM"/>
    </source>
</evidence>
<feature type="chain" id="PRO_5042583561" description="Glycosyltransferase family 8 protein" evidence="2">
    <location>
        <begin position="22"/>
        <end position="437"/>
    </location>
</feature>
<feature type="region of interest" description="Disordered" evidence="1">
    <location>
        <begin position="66"/>
        <end position="89"/>
    </location>
</feature>
<organism evidence="3 4">
    <name type="scientific">Lecanosticta acicola</name>
    <dbReference type="NCBI Taxonomy" id="111012"/>
    <lineage>
        <taxon>Eukaryota</taxon>
        <taxon>Fungi</taxon>
        <taxon>Dikarya</taxon>
        <taxon>Ascomycota</taxon>
        <taxon>Pezizomycotina</taxon>
        <taxon>Dothideomycetes</taxon>
        <taxon>Dothideomycetidae</taxon>
        <taxon>Mycosphaerellales</taxon>
        <taxon>Mycosphaerellaceae</taxon>
        <taxon>Lecanosticta</taxon>
    </lineage>
</organism>
<dbReference type="Proteomes" id="UP001296104">
    <property type="component" value="Unassembled WGS sequence"/>
</dbReference>
<protein>
    <recommendedName>
        <fullName evidence="5">Glycosyltransferase family 8 protein</fullName>
    </recommendedName>
</protein>
<dbReference type="Gene3D" id="3.90.550.10">
    <property type="entry name" value="Spore Coat Polysaccharide Biosynthesis Protein SpsA, Chain A"/>
    <property type="match status" value="1"/>
</dbReference>
<dbReference type="PANTHER" id="PTHR11183">
    <property type="entry name" value="GLYCOGENIN SUBFAMILY MEMBER"/>
    <property type="match status" value="1"/>
</dbReference>
<gene>
    <name evidence="3" type="ORF">LECACI_7A004745</name>
</gene>
<proteinExistence type="predicted"/>
<dbReference type="InterPro" id="IPR029044">
    <property type="entry name" value="Nucleotide-diphossugar_trans"/>
</dbReference>
<comment type="caution">
    <text evidence="3">The sequence shown here is derived from an EMBL/GenBank/DDBJ whole genome shotgun (WGS) entry which is preliminary data.</text>
</comment>
<evidence type="ECO:0000256" key="2">
    <source>
        <dbReference type="SAM" id="SignalP"/>
    </source>
</evidence>
<name>A0AAI9EAT4_9PEZI</name>
<dbReference type="SUPFAM" id="SSF53448">
    <property type="entry name" value="Nucleotide-diphospho-sugar transferases"/>
    <property type="match status" value="1"/>
</dbReference>
<dbReference type="InterPro" id="IPR050587">
    <property type="entry name" value="GNT1/Glycosyltrans_8"/>
</dbReference>
<dbReference type="AlphaFoldDB" id="A0AAI9EAT4"/>
<feature type="signal peptide" evidence="2">
    <location>
        <begin position="1"/>
        <end position="21"/>
    </location>
</feature>
<accession>A0AAI9EAT4</accession>
<evidence type="ECO:0000313" key="4">
    <source>
        <dbReference type="Proteomes" id="UP001296104"/>
    </source>
</evidence>
<keyword evidence="4" id="KW-1185">Reference proteome</keyword>
<sequence>MANQRGWRYLIVALLVLLVIAVYLQDSVFSTKSAEYVKDFLKTHASPDQTASAIDSSFDETELAQPSFDLPIDPPNEPPASSIDGTTPPAVEENTGYMPDKLFFELELDGFALPSFDTSKLRTLPPHNYKGQGHPTFAAFFLSRNSSLHDPYFLSTHQVIYRLLWKSDTKSATHPVVVFVAPFVPDEIRASFQAAGALVREVETIPFHPETAPDGNLLAHRFRDVFTKLQMWSQTDFSRIAFLDSDAYPLVNIDALLDDQTLIPDQTCRAHLLQEEDVPHTDELCPYVFTGARDLGFSDMVNAGVMVLSPNTAMYTLLMRERQNTSNYDPGYPEQAFLSHIFRPDGPFPAGQISSAWNGDPKVKVDGGELYILHAKLWVIGMGGHGGGESQGEGKAAWLDGMFSNTWEELRGFYEGEAFLKLREMDGVLVEEEGLQQ</sequence>
<keyword evidence="2" id="KW-0732">Signal</keyword>
<reference evidence="3" key="1">
    <citation type="submission" date="2023-11" db="EMBL/GenBank/DDBJ databases">
        <authorList>
            <person name="Alioto T."/>
            <person name="Alioto T."/>
            <person name="Gomez Garrido J."/>
        </authorList>
    </citation>
    <scope>NUCLEOTIDE SEQUENCE</scope>
</reference>
<dbReference type="EMBL" id="CAVMBE010000027">
    <property type="protein sequence ID" value="CAK4020626.1"/>
    <property type="molecule type" value="Genomic_DNA"/>
</dbReference>
<evidence type="ECO:0000313" key="3">
    <source>
        <dbReference type="EMBL" id="CAK4020626.1"/>
    </source>
</evidence>